<comment type="pathway">
    <text evidence="4 15">Amino-acid biosynthesis; L-threonine biosynthesis; L-threonine from L-aspartate: step 1/5.</text>
</comment>
<dbReference type="UniPathway" id="UPA00034">
    <property type="reaction ID" value="UER00015"/>
</dbReference>
<evidence type="ECO:0000256" key="14">
    <source>
        <dbReference type="RuleBase" id="RU003448"/>
    </source>
</evidence>
<feature type="domain" description="ACT" evidence="16">
    <location>
        <begin position="391"/>
        <end position="453"/>
    </location>
</feature>
<organism evidence="17 18">
    <name type="scientific">Leuconostoc citreum</name>
    <dbReference type="NCBI Taxonomy" id="33964"/>
    <lineage>
        <taxon>Bacteria</taxon>
        <taxon>Bacillati</taxon>
        <taxon>Bacillota</taxon>
        <taxon>Bacilli</taxon>
        <taxon>Lactobacillales</taxon>
        <taxon>Lactobacillaceae</taxon>
        <taxon>Leuconostoc</taxon>
    </lineage>
</organism>
<dbReference type="GO" id="GO:0019877">
    <property type="term" value="P:diaminopimelate biosynthetic process"/>
    <property type="evidence" value="ECO:0007669"/>
    <property type="project" value="UniProtKB-KW"/>
</dbReference>
<dbReference type="SUPFAM" id="SSF55021">
    <property type="entry name" value="ACT-like"/>
    <property type="match status" value="2"/>
</dbReference>
<evidence type="ECO:0000256" key="9">
    <source>
        <dbReference type="ARBA" id="ARBA00022840"/>
    </source>
</evidence>
<dbReference type="Pfam" id="PF22468">
    <property type="entry name" value="ACT_9"/>
    <property type="match status" value="1"/>
</dbReference>
<dbReference type="InterPro" id="IPR005260">
    <property type="entry name" value="Asp_kin_monofn"/>
</dbReference>
<dbReference type="InterPro" id="IPR001341">
    <property type="entry name" value="Asp_kinase"/>
</dbReference>
<dbReference type="InterPro" id="IPR054352">
    <property type="entry name" value="ACT_Aspartokinase"/>
</dbReference>
<keyword evidence="7 13" id="KW-0547">Nucleotide-binding</keyword>
<dbReference type="PROSITE" id="PS51671">
    <property type="entry name" value="ACT"/>
    <property type="match status" value="1"/>
</dbReference>
<dbReference type="NCBIfam" id="TIGR00657">
    <property type="entry name" value="asp_kinases"/>
    <property type="match status" value="1"/>
</dbReference>
<dbReference type="Gene3D" id="3.30.2130.10">
    <property type="entry name" value="VC0802-like"/>
    <property type="match status" value="1"/>
</dbReference>
<evidence type="ECO:0000256" key="3">
    <source>
        <dbReference type="ARBA" id="ARBA00004986"/>
    </source>
</evidence>
<dbReference type="InterPro" id="IPR035804">
    <property type="entry name" value="AKIII_YclM_N"/>
</dbReference>
<evidence type="ECO:0000256" key="12">
    <source>
        <dbReference type="ARBA" id="ARBA00047872"/>
    </source>
</evidence>
<keyword evidence="6 14" id="KW-0808">Transferase</keyword>
<evidence type="ECO:0000256" key="7">
    <source>
        <dbReference type="ARBA" id="ARBA00022741"/>
    </source>
</evidence>
<evidence type="ECO:0000256" key="2">
    <source>
        <dbReference type="ARBA" id="ARBA00004766"/>
    </source>
</evidence>
<feature type="binding site" evidence="13">
    <location>
        <position position="226"/>
    </location>
    <ligand>
        <name>ATP</name>
        <dbReference type="ChEBI" id="CHEBI:30616"/>
    </ligand>
</feature>
<comment type="pathway">
    <text evidence="2 15">Amino-acid biosynthesis; L-lysine biosynthesis via DAP pathway; (S)-tetrahydrodipicolinate from L-aspartate: step 1/4.</text>
</comment>
<dbReference type="GO" id="GO:0004072">
    <property type="term" value="F:aspartate kinase activity"/>
    <property type="evidence" value="ECO:0007669"/>
    <property type="project" value="UniProtKB-EC"/>
</dbReference>
<evidence type="ECO:0000256" key="1">
    <source>
        <dbReference type="ARBA" id="ARBA00003121"/>
    </source>
</evidence>
<dbReference type="GO" id="GO:0009090">
    <property type="term" value="P:homoserine biosynthetic process"/>
    <property type="evidence" value="ECO:0007669"/>
    <property type="project" value="TreeGrafter"/>
</dbReference>
<feature type="binding site" evidence="13">
    <location>
        <begin position="220"/>
        <end position="221"/>
    </location>
    <ligand>
        <name>ATP</name>
        <dbReference type="ChEBI" id="CHEBI:30616"/>
    </ligand>
</feature>
<comment type="function">
    <text evidence="1">Catalyzes the phosphorylation of the beta-carboxyl group of aspartic acid with ATP to yield 4-phospho-L-aspartate, which is involved in the branched biosynthetic pathway leading to the biosynthesis of amino acids threonine, isoleucine and methionine.</text>
</comment>
<evidence type="ECO:0000256" key="6">
    <source>
        <dbReference type="ARBA" id="ARBA00022679"/>
    </source>
</evidence>
<comment type="caution">
    <text evidence="17">The sequence shown here is derived from an EMBL/GenBank/DDBJ whole genome shotgun (WGS) entry which is preliminary data.</text>
</comment>
<dbReference type="Proteomes" id="UP000323274">
    <property type="component" value="Unassembled WGS sequence"/>
</dbReference>
<dbReference type="GO" id="GO:0005524">
    <property type="term" value="F:ATP binding"/>
    <property type="evidence" value="ECO:0007669"/>
    <property type="project" value="UniProtKB-KW"/>
</dbReference>
<keyword evidence="11" id="KW-0457">Lysine biosynthesis</keyword>
<evidence type="ECO:0000256" key="15">
    <source>
        <dbReference type="RuleBase" id="RU004249"/>
    </source>
</evidence>
<comment type="pathway">
    <text evidence="3 15">Amino-acid biosynthesis; L-methionine biosynthesis via de novo pathway; L-homoserine from L-aspartate: step 1/3.</text>
</comment>
<evidence type="ECO:0000313" key="17">
    <source>
        <dbReference type="EMBL" id="GDZ83737.1"/>
    </source>
</evidence>
<evidence type="ECO:0000259" key="16">
    <source>
        <dbReference type="PROSITE" id="PS51671"/>
    </source>
</evidence>
<dbReference type="InterPro" id="IPR036393">
    <property type="entry name" value="AceGlu_kinase-like_sf"/>
</dbReference>
<dbReference type="InterPro" id="IPR018042">
    <property type="entry name" value="Aspartate_kinase_CS"/>
</dbReference>
<evidence type="ECO:0000256" key="13">
    <source>
        <dbReference type="PIRSR" id="PIRSR000726-1"/>
    </source>
</evidence>
<evidence type="ECO:0000256" key="4">
    <source>
        <dbReference type="ARBA" id="ARBA00005139"/>
    </source>
</evidence>
<dbReference type="Gene3D" id="1.20.120.1320">
    <property type="entry name" value="Aspartokinase, catalytic domain"/>
    <property type="match status" value="1"/>
</dbReference>
<dbReference type="EC" id="2.7.2.4" evidence="14"/>
<evidence type="ECO:0000256" key="5">
    <source>
        <dbReference type="ARBA" id="ARBA00010122"/>
    </source>
</evidence>
<keyword evidence="8 14" id="KW-0418">Kinase</keyword>
<dbReference type="AlphaFoldDB" id="A0A5A5TYM5"/>
<sequence>MKVSKFGGSSLADGHQLQRVFNIVNADSNRKIIVVSAPGKRFTDDIKVTDLLIKYAEATINDQNTETIISDIKQRYHDIAYHFGLPQESLTDIDQQIDHLAKKHYRSFDYLFAAFAAHGEYLNAQLIAKVFTYLGLPARFIDPKEIGLLVDDNARSATFNTQSYETIAKLDLSTSERLIIPGFFGYTNNGDMATFSRGGSDITGAIMARALSADLYENFTDVSAIYAVNPNIITHPAAIHQMTYDEMRELSYAGFAVFHDEAIIPAIQGGIRINIKNTNDPDAPGTFIVPPTEVQETRPVTGIANSNRFAALYLHRYLLNKEVGFTLRILEILKRHNISYEHMPSGIDDLTIIFDKTNLSQDKVDAMLADIAADIKPDTLKWLPSYGIIMIVGEGMRNRIGALTEIVTPLKENGISLQMVNQGASEISIMLGIQPDLADSAVKAIYNNIFKIE</sequence>
<name>A0A5A5TYM5_LEUCI</name>
<evidence type="ECO:0000256" key="8">
    <source>
        <dbReference type="ARBA" id="ARBA00022777"/>
    </source>
</evidence>
<dbReference type="EMBL" id="BJJW01000006">
    <property type="protein sequence ID" value="GDZ83737.1"/>
    <property type="molecule type" value="Genomic_DNA"/>
</dbReference>
<evidence type="ECO:0000256" key="11">
    <source>
        <dbReference type="ARBA" id="ARBA00023154"/>
    </source>
</evidence>
<keyword evidence="10" id="KW-0220">Diaminopimelate biosynthesis</keyword>
<dbReference type="UniPathway" id="UPA00050">
    <property type="reaction ID" value="UER00461"/>
</dbReference>
<dbReference type="PIRSF" id="PIRSF000726">
    <property type="entry name" value="Asp_kin"/>
    <property type="match status" value="1"/>
</dbReference>
<dbReference type="SUPFAM" id="SSF53633">
    <property type="entry name" value="Carbamate kinase-like"/>
    <property type="match status" value="1"/>
</dbReference>
<comment type="catalytic activity">
    <reaction evidence="12 14">
        <text>L-aspartate + ATP = 4-phospho-L-aspartate + ADP</text>
        <dbReference type="Rhea" id="RHEA:23776"/>
        <dbReference type="ChEBI" id="CHEBI:29991"/>
        <dbReference type="ChEBI" id="CHEBI:30616"/>
        <dbReference type="ChEBI" id="CHEBI:57535"/>
        <dbReference type="ChEBI" id="CHEBI:456216"/>
        <dbReference type="EC" id="2.7.2.4"/>
    </reaction>
</comment>
<dbReference type="CDD" id="cd04245">
    <property type="entry name" value="AAK_AKiii-YclM-BS"/>
    <property type="match status" value="1"/>
</dbReference>
<accession>A0A5A5TYM5</accession>
<dbReference type="PROSITE" id="PS00324">
    <property type="entry name" value="ASPARTOKINASE"/>
    <property type="match status" value="1"/>
</dbReference>
<dbReference type="InterPro" id="IPR045865">
    <property type="entry name" value="ACT-like_dom_sf"/>
</dbReference>
<dbReference type="InterPro" id="IPR002912">
    <property type="entry name" value="ACT_dom"/>
</dbReference>
<dbReference type="Pfam" id="PF00696">
    <property type="entry name" value="AA_kinase"/>
    <property type="match status" value="1"/>
</dbReference>
<dbReference type="UniPathway" id="UPA00051">
    <property type="reaction ID" value="UER00462"/>
</dbReference>
<evidence type="ECO:0000256" key="10">
    <source>
        <dbReference type="ARBA" id="ARBA00022915"/>
    </source>
</evidence>
<proteinExistence type="inferred from homology"/>
<dbReference type="PANTHER" id="PTHR21499:SF67">
    <property type="entry name" value="ASPARTOKINASE 3"/>
    <property type="match status" value="1"/>
</dbReference>
<dbReference type="InterPro" id="IPR001048">
    <property type="entry name" value="Asp/Glu/Uridylate_kinase"/>
</dbReference>
<keyword evidence="15" id="KW-0028">Amino-acid biosynthesis</keyword>
<dbReference type="RefSeq" id="WP_004899787.1">
    <property type="nucleotide sequence ID" value="NZ_BJJW01000006.1"/>
</dbReference>
<dbReference type="CDD" id="cd04911">
    <property type="entry name" value="ACT_AKiii-YclM-BS_1"/>
    <property type="match status" value="1"/>
</dbReference>
<dbReference type="GO" id="GO:0009088">
    <property type="term" value="P:threonine biosynthetic process"/>
    <property type="evidence" value="ECO:0007669"/>
    <property type="project" value="UniProtKB-UniPathway"/>
</dbReference>
<evidence type="ECO:0000313" key="18">
    <source>
        <dbReference type="Proteomes" id="UP000323274"/>
    </source>
</evidence>
<gene>
    <name evidence="17" type="ORF">LCIT_09790</name>
</gene>
<protein>
    <recommendedName>
        <fullName evidence="14">Aspartokinase</fullName>
        <ecNumber evidence="14">2.7.2.4</ecNumber>
    </recommendedName>
</protein>
<dbReference type="Gene3D" id="3.40.1160.10">
    <property type="entry name" value="Acetylglutamate kinase-like"/>
    <property type="match status" value="1"/>
</dbReference>
<dbReference type="GO" id="GO:0009089">
    <property type="term" value="P:lysine biosynthetic process via diaminopimelate"/>
    <property type="evidence" value="ECO:0007669"/>
    <property type="project" value="UniProtKB-UniPathway"/>
</dbReference>
<keyword evidence="9 13" id="KW-0067">ATP-binding</keyword>
<dbReference type="GO" id="GO:0005829">
    <property type="term" value="C:cytosol"/>
    <property type="evidence" value="ECO:0007669"/>
    <property type="project" value="TreeGrafter"/>
</dbReference>
<dbReference type="PANTHER" id="PTHR21499">
    <property type="entry name" value="ASPARTATE KINASE"/>
    <property type="match status" value="1"/>
</dbReference>
<reference evidence="17 18" key="1">
    <citation type="submission" date="2019-04" db="EMBL/GenBank/DDBJ databases">
        <title>A pseudo-fructophilic Leuconostoc citreum strain F192-5 isolated from peel of satsuma mandarin: the first report for isolation and characterization of strain-dependent fructophilic-like characteristics.</title>
        <authorList>
            <person name="Maeno S."/>
            <person name="Tanizawa Y."/>
            <person name="Kajikawa A."/>
            <person name="Kanesaki Y."/>
            <person name="Kubota E."/>
            <person name="Arita M."/>
            <person name="Leon D."/>
            <person name="Endo A."/>
        </authorList>
    </citation>
    <scope>NUCLEOTIDE SEQUENCE [LARGE SCALE GENOMIC DNA]</scope>
    <source>
        <strain evidence="17 18">F192-5</strain>
    </source>
</reference>
<dbReference type="InterPro" id="IPR042199">
    <property type="entry name" value="AsparK_Bifunc_asparK/hSer_DH"/>
</dbReference>
<dbReference type="NCBIfam" id="NF006540">
    <property type="entry name" value="PRK09034.1"/>
    <property type="match status" value="1"/>
</dbReference>
<comment type="similarity">
    <text evidence="5 14">Belongs to the aspartokinase family.</text>
</comment>